<dbReference type="InterPro" id="IPR010721">
    <property type="entry name" value="UstE-like"/>
</dbReference>
<feature type="transmembrane region" description="Helical" evidence="1">
    <location>
        <begin position="134"/>
        <end position="150"/>
    </location>
</feature>
<gene>
    <name evidence="2" type="ORF">R3P38DRAFT_3469166</name>
</gene>
<keyword evidence="1" id="KW-1133">Transmembrane helix</keyword>
<dbReference type="PANTHER" id="PTHR32251">
    <property type="entry name" value="3-OXO-5-ALPHA-STEROID 4-DEHYDROGENASE"/>
    <property type="match status" value="1"/>
</dbReference>
<accession>A0AAW0CK18</accession>
<keyword evidence="3" id="KW-1185">Reference proteome</keyword>
<sequence>MSTKQRPQGPFQRENPNVSRAASIIFALGRLADAPFQYLMFREGWAVKLLAALGFIPGSATITGNYEIPALLIGMYAIAGVRHAYWIVFTNTTHCSPASALNIAIYNASINLINTLVAVNALTSPSPITYGWKQWMGIALFAIGILLEVISETSRKHFKKDPRNKGRIDDTGLWSIVRHPNYLGYLVWRIGLSLTAGSLTSAIILNTFQFCIFYFGGIPDISGYMARKYDAQWAAYTKRVPSAMCPLLL</sequence>
<dbReference type="GO" id="GO:0016020">
    <property type="term" value="C:membrane"/>
    <property type="evidence" value="ECO:0007669"/>
    <property type="project" value="TreeGrafter"/>
</dbReference>
<proteinExistence type="predicted"/>
<comment type="caution">
    <text evidence="2">The sequence shown here is derived from an EMBL/GenBank/DDBJ whole genome shotgun (WGS) entry which is preliminary data.</text>
</comment>
<keyword evidence="1" id="KW-0812">Transmembrane</keyword>
<dbReference type="AlphaFoldDB" id="A0AAW0CK18"/>
<dbReference type="PANTHER" id="PTHR32251:SF15">
    <property type="entry name" value="3-OXO-5-ALPHA-STEROID 4-DEHYDROGENASE (DUF1295)"/>
    <property type="match status" value="1"/>
</dbReference>
<name>A0AAW0CK18_9AGAR</name>
<protein>
    <submittedName>
        <fullName evidence="2">S5A-reductase domain-containing protein</fullName>
    </submittedName>
</protein>
<feature type="transmembrane region" description="Helical" evidence="1">
    <location>
        <begin position="68"/>
        <end position="88"/>
    </location>
</feature>
<reference evidence="2 3" key="1">
    <citation type="journal article" date="2024" name="J Genomics">
        <title>Draft genome sequencing and assembly of Favolaschia claudopus CIRM-BRFM 2984 isolated from oak limbs.</title>
        <authorList>
            <person name="Navarro D."/>
            <person name="Drula E."/>
            <person name="Chaduli D."/>
            <person name="Cazenave R."/>
            <person name="Ahrendt S."/>
            <person name="Wang J."/>
            <person name="Lipzen A."/>
            <person name="Daum C."/>
            <person name="Barry K."/>
            <person name="Grigoriev I.V."/>
            <person name="Favel A."/>
            <person name="Rosso M.N."/>
            <person name="Martin F."/>
        </authorList>
    </citation>
    <scope>NUCLEOTIDE SEQUENCE [LARGE SCALE GENOMIC DNA]</scope>
    <source>
        <strain evidence="2 3">CIRM-BRFM 2984</strain>
    </source>
</reference>
<organism evidence="2 3">
    <name type="scientific">Favolaschia claudopus</name>
    <dbReference type="NCBI Taxonomy" id="2862362"/>
    <lineage>
        <taxon>Eukaryota</taxon>
        <taxon>Fungi</taxon>
        <taxon>Dikarya</taxon>
        <taxon>Basidiomycota</taxon>
        <taxon>Agaricomycotina</taxon>
        <taxon>Agaricomycetes</taxon>
        <taxon>Agaricomycetidae</taxon>
        <taxon>Agaricales</taxon>
        <taxon>Marasmiineae</taxon>
        <taxon>Mycenaceae</taxon>
        <taxon>Favolaschia</taxon>
    </lineage>
</organism>
<keyword evidence="1" id="KW-0472">Membrane</keyword>
<dbReference type="Gene3D" id="1.20.120.1630">
    <property type="match status" value="1"/>
</dbReference>
<dbReference type="Pfam" id="PF06966">
    <property type="entry name" value="DUF1295"/>
    <property type="match status" value="1"/>
</dbReference>
<evidence type="ECO:0000313" key="2">
    <source>
        <dbReference type="EMBL" id="KAK7039908.1"/>
    </source>
</evidence>
<evidence type="ECO:0000256" key="1">
    <source>
        <dbReference type="SAM" id="Phobius"/>
    </source>
</evidence>
<dbReference type="EMBL" id="JAWWNJ010000016">
    <property type="protein sequence ID" value="KAK7039908.1"/>
    <property type="molecule type" value="Genomic_DNA"/>
</dbReference>
<feature type="transmembrane region" description="Helical" evidence="1">
    <location>
        <begin position="45"/>
        <end position="62"/>
    </location>
</feature>
<evidence type="ECO:0000313" key="3">
    <source>
        <dbReference type="Proteomes" id="UP001362999"/>
    </source>
</evidence>
<dbReference type="PROSITE" id="PS50244">
    <property type="entry name" value="S5A_REDUCTASE"/>
    <property type="match status" value="1"/>
</dbReference>
<feature type="transmembrane region" description="Helical" evidence="1">
    <location>
        <begin position="100"/>
        <end position="122"/>
    </location>
</feature>
<dbReference type="Proteomes" id="UP001362999">
    <property type="component" value="Unassembled WGS sequence"/>
</dbReference>